<feature type="region of interest" description="Disordered" evidence="1">
    <location>
        <begin position="366"/>
        <end position="430"/>
    </location>
</feature>
<feature type="compositionally biased region" description="Low complexity" evidence="1">
    <location>
        <begin position="369"/>
        <end position="385"/>
    </location>
</feature>
<dbReference type="AlphaFoldDB" id="A0AAQ4FKM9"/>
<feature type="compositionally biased region" description="Pro residues" evidence="1">
    <location>
        <begin position="572"/>
        <end position="584"/>
    </location>
</feature>
<feature type="region of interest" description="Disordered" evidence="1">
    <location>
        <begin position="710"/>
        <end position="754"/>
    </location>
</feature>
<gene>
    <name evidence="2" type="ORF">V5799_023086</name>
</gene>
<feature type="compositionally biased region" description="Low complexity" evidence="1">
    <location>
        <begin position="408"/>
        <end position="426"/>
    </location>
</feature>
<feature type="compositionally biased region" description="Polar residues" evidence="1">
    <location>
        <begin position="32"/>
        <end position="48"/>
    </location>
</feature>
<feature type="compositionally biased region" description="Low complexity" evidence="1">
    <location>
        <begin position="161"/>
        <end position="189"/>
    </location>
</feature>
<feature type="compositionally biased region" description="Pro residues" evidence="1">
    <location>
        <begin position="297"/>
        <end position="307"/>
    </location>
</feature>
<name>A0AAQ4FKM9_AMBAM</name>
<feature type="region of interest" description="Disordered" evidence="1">
    <location>
        <begin position="569"/>
        <end position="603"/>
    </location>
</feature>
<dbReference type="Proteomes" id="UP001321473">
    <property type="component" value="Unassembled WGS sequence"/>
</dbReference>
<feature type="region of interest" description="Disordered" evidence="1">
    <location>
        <begin position="283"/>
        <end position="325"/>
    </location>
</feature>
<feature type="compositionally biased region" description="Low complexity" evidence="1">
    <location>
        <begin position="547"/>
        <end position="557"/>
    </location>
</feature>
<feature type="compositionally biased region" description="Low complexity" evidence="1">
    <location>
        <begin position="723"/>
        <end position="732"/>
    </location>
</feature>
<proteinExistence type="predicted"/>
<comment type="caution">
    <text evidence="2">The sequence shown here is derived from an EMBL/GenBank/DDBJ whole genome shotgun (WGS) entry which is preliminary data.</text>
</comment>
<protein>
    <submittedName>
        <fullName evidence="2">Uncharacterized protein</fullName>
    </submittedName>
</protein>
<feature type="region of interest" description="Disordered" evidence="1">
    <location>
        <begin position="16"/>
        <end position="64"/>
    </location>
</feature>
<feature type="region of interest" description="Disordered" evidence="1">
    <location>
        <begin position="530"/>
        <end position="557"/>
    </location>
</feature>
<dbReference type="EMBL" id="JARKHS020002062">
    <property type="protein sequence ID" value="KAK8787138.1"/>
    <property type="molecule type" value="Genomic_DNA"/>
</dbReference>
<feature type="compositionally biased region" description="Pro residues" evidence="1">
    <location>
        <begin position="190"/>
        <end position="209"/>
    </location>
</feature>
<reference evidence="2 3" key="1">
    <citation type="journal article" date="2023" name="Arcadia Sci">
        <title>De novo assembly of a long-read Amblyomma americanum tick genome.</title>
        <authorList>
            <person name="Chou S."/>
            <person name="Poskanzer K.E."/>
            <person name="Rollins M."/>
            <person name="Thuy-Boun P.S."/>
        </authorList>
    </citation>
    <scope>NUCLEOTIDE SEQUENCE [LARGE SCALE GENOMIC DNA]</scope>
    <source>
        <strain evidence="2">F_SG_1</strain>
        <tissue evidence="2">Salivary glands</tissue>
    </source>
</reference>
<evidence type="ECO:0000313" key="2">
    <source>
        <dbReference type="EMBL" id="KAK8787138.1"/>
    </source>
</evidence>
<accession>A0AAQ4FKM9</accession>
<feature type="compositionally biased region" description="Polar residues" evidence="1">
    <location>
        <begin position="744"/>
        <end position="754"/>
    </location>
</feature>
<feature type="compositionally biased region" description="Low complexity" evidence="1">
    <location>
        <begin position="283"/>
        <end position="296"/>
    </location>
</feature>
<organism evidence="2 3">
    <name type="scientific">Amblyomma americanum</name>
    <name type="common">Lone star tick</name>
    <dbReference type="NCBI Taxonomy" id="6943"/>
    <lineage>
        <taxon>Eukaryota</taxon>
        <taxon>Metazoa</taxon>
        <taxon>Ecdysozoa</taxon>
        <taxon>Arthropoda</taxon>
        <taxon>Chelicerata</taxon>
        <taxon>Arachnida</taxon>
        <taxon>Acari</taxon>
        <taxon>Parasitiformes</taxon>
        <taxon>Ixodida</taxon>
        <taxon>Ixodoidea</taxon>
        <taxon>Ixodidae</taxon>
        <taxon>Amblyomminae</taxon>
        <taxon>Amblyomma</taxon>
    </lineage>
</organism>
<feature type="non-terminal residue" evidence="2">
    <location>
        <position position="775"/>
    </location>
</feature>
<feature type="compositionally biased region" description="Basic residues" evidence="1">
    <location>
        <begin position="308"/>
        <end position="317"/>
    </location>
</feature>
<keyword evidence="3" id="KW-1185">Reference proteome</keyword>
<feature type="compositionally biased region" description="Basic residues" evidence="1">
    <location>
        <begin position="537"/>
        <end position="546"/>
    </location>
</feature>
<evidence type="ECO:0000256" key="1">
    <source>
        <dbReference type="SAM" id="MobiDB-lite"/>
    </source>
</evidence>
<feature type="region of interest" description="Disordered" evidence="1">
    <location>
        <begin position="161"/>
        <end position="209"/>
    </location>
</feature>
<sequence length="775" mass="79818">MCRAQNGSCLWIRGGASRSRSERKNMRRPVHASSTRIRSSQEELQWSGDNRPWSSTDSDSSERRRHLGARLLLAPKAAEGATQGEPMAGGKFYSVLTKGGPGGPAVTKASSFGGVSLLHRDSSLTEARNAALRAVKADSFNVSSLPTVVQAPPPVATPPVEVQPLPSSAAPESAPAVMAQGAEEAGPVAAPQPPPPPPAPHQPATTPVPRPQLYVAQLPWGAGPREAGALSLPPVWPLAGPSMLEAPLAPTGLLLNPQAVAGVPLMSPEMAGGLVQGVRPRGGPAPLGSGGLLLSPLGPPPRGPAPTHPHHHHHHPHQQQQQQQPQQFVYLPCVQPTTGLEHRKHGLLDTQEPSCEAVAGQLGSLTLVGGEPAEGPGGAPHPQGGFLVQAPLHPGFLALPGHPPPPQQQQQQQQPHQPQQQQQHQHSAPTVSVQGPIYYVQPAPLTTCGRNYVSSVPEAHGSPQVGLAQAAGHQAGTLVAGSPAGGGSYPVWGYYAPPLSATGLSNGVAETGPPPAAAFLGAFAAPFAAGGQGEPYHHHHHHHHHATSPPQAAPHPQHQQLVPMYLVATSPPAMPPQQPPPPASLPLRYLRPQTPPASTPQAQQQPLVGYALCSAAPPVGPPQHPLPPVVTAFQSLVPCVAARPAAATNTGAGRASFVGPASFAVGLQACGMAKGAAPFLGTHHTAAAPFGDSSGAERVMVSGGDAQSIGCLGASGSEDGQHQQHQQQQHQQQQRHRGGAGRNGSRTPAAVNQPSSTVAAMAALYRHSRGLSLLP</sequence>
<evidence type="ECO:0000313" key="3">
    <source>
        <dbReference type="Proteomes" id="UP001321473"/>
    </source>
</evidence>